<comment type="caution">
    <text evidence="4">The sequence shown here is derived from an EMBL/GenBank/DDBJ whole genome shotgun (WGS) entry which is preliminary data.</text>
</comment>
<dbReference type="Proteomes" id="UP001576774">
    <property type="component" value="Unassembled WGS sequence"/>
</dbReference>
<dbReference type="PANTHER" id="PTHR42683">
    <property type="entry name" value="ALDEHYDE REDUCTASE"/>
    <property type="match status" value="1"/>
</dbReference>
<keyword evidence="2" id="KW-0862">Zinc</keyword>
<name>A0ABV4X748_9CYAN</name>
<dbReference type="SUPFAM" id="SSF51735">
    <property type="entry name" value="NAD(P)-binding Rossmann-fold domains"/>
    <property type="match status" value="1"/>
</dbReference>
<keyword evidence="3" id="KW-0560">Oxidoreductase</keyword>
<evidence type="ECO:0000256" key="3">
    <source>
        <dbReference type="ARBA" id="ARBA00023002"/>
    </source>
</evidence>
<dbReference type="EMBL" id="JBHFNQ010000131">
    <property type="protein sequence ID" value="MFB2878611.1"/>
    <property type="molecule type" value="Genomic_DNA"/>
</dbReference>
<keyword evidence="1" id="KW-0479">Metal-binding</keyword>
<evidence type="ECO:0000256" key="2">
    <source>
        <dbReference type="ARBA" id="ARBA00022833"/>
    </source>
</evidence>
<dbReference type="PROSITE" id="PS00065">
    <property type="entry name" value="D_2_HYDROXYACID_DH_1"/>
    <property type="match status" value="1"/>
</dbReference>
<dbReference type="InterPro" id="IPR036291">
    <property type="entry name" value="NAD(P)-bd_dom_sf"/>
</dbReference>
<reference evidence="4 5" key="1">
    <citation type="submission" date="2024-09" db="EMBL/GenBank/DDBJ databases">
        <title>Floridaenema gen nov. (Aerosakkonemataceae, Aerosakkonematales ord. nov., Cyanobacteria) from benthic tropical and subtropical fresh waters, with the description of four new species.</title>
        <authorList>
            <person name="Moretto J.A."/>
            <person name="Berthold D.E."/>
            <person name="Lefler F.W."/>
            <person name="Huang I.-S."/>
            <person name="Laughinghouse H. IV."/>
        </authorList>
    </citation>
    <scope>NUCLEOTIDE SEQUENCE [LARGE SCALE GENOMIC DNA]</scope>
    <source>
        <strain evidence="4 5">BLCC-F46</strain>
    </source>
</reference>
<keyword evidence="5" id="KW-1185">Reference proteome</keyword>
<proteinExistence type="predicted"/>
<dbReference type="InterPro" id="IPR047109">
    <property type="entry name" value="CAD-like"/>
</dbReference>
<dbReference type="Gene3D" id="3.40.50.720">
    <property type="entry name" value="NAD(P)-binding Rossmann-like Domain"/>
    <property type="match status" value="1"/>
</dbReference>
<dbReference type="InterPro" id="IPR029752">
    <property type="entry name" value="D-isomer_DH_CS1"/>
</dbReference>
<dbReference type="RefSeq" id="WP_413271678.1">
    <property type="nucleotide sequence ID" value="NZ_JBHFNQ010000131.1"/>
</dbReference>
<protein>
    <submittedName>
        <fullName evidence="4">Uncharacterized protein</fullName>
    </submittedName>
</protein>
<evidence type="ECO:0000313" key="5">
    <source>
        <dbReference type="Proteomes" id="UP001576774"/>
    </source>
</evidence>
<evidence type="ECO:0000256" key="1">
    <source>
        <dbReference type="ARBA" id="ARBA00022723"/>
    </source>
</evidence>
<gene>
    <name evidence="4" type="ORF">ACE1CC_17315</name>
</gene>
<sequence length="68" mass="7176">MSSGQEIGVIGIGGLGHLAVQFASKLGNSVTVFTTSQDKAEFAHQLGANYNDCGNAFSCRSLRNQAYH</sequence>
<accession>A0ABV4X748</accession>
<organism evidence="4 5">
    <name type="scientific">Floridaenema aerugineum BLCC-F46</name>
    <dbReference type="NCBI Taxonomy" id="3153654"/>
    <lineage>
        <taxon>Bacteria</taxon>
        <taxon>Bacillati</taxon>
        <taxon>Cyanobacteriota</taxon>
        <taxon>Cyanophyceae</taxon>
        <taxon>Oscillatoriophycideae</taxon>
        <taxon>Aerosakkonematales</taxon>
        <taxon>Aerosakkonemataceae</taxon>
        <taxon>Floridanema</taxon>
        <taxon>Floridanema aerugineum</taxon>
    </lineage>
</organism>
<evidence type="ECO:0000313" key="4">
    <source>
        <dbReference type="EMBL" id="MFB2878611.1"/>
    </source>
</evidence>